<dbReference type="EMBL" id="LAVV01006594">
    <property type="protein sequence ID" value="KNZ59212.1"/>
    <property type="molecule type" value="Genomic_DNA"/>
</dbReference>
<gene>
    <name evidence="1" type="ORF">VP01_1781g1</name>
</gene>
<protein>
    <submittedName>
        <fullName evidence="1">Uncharacterized protein</fullName>
    </submittedName>
</protein>
<dbReference type="AlphaFoldDB" id="A0A0L6VF58"/>
<evidence type="ECO:0000313" key="2">
    <source>
        <dbReference type="Proteomes" id="UP000037035"/>
    </source>
</evidence>
<reference evidence="1 2" key="1">
    <citation type="submission" date="2015-08" db="EMBL/GenBank/DDBJ databases">
        <title>Next Generation Sequencing and Analysis of the Genome of Puccinia sorghi L Schw, the Causal Agent of Maize Common Rust.</title>
        <authorList>
            <person name="Rochi L."/>
            <person name="Burguener G."/>
            <person name="Darino M."/>
            <person name="Turjanski A."/>
            <person name="Kreff E."/>
            <person name="Dieguez M.J."/>
            <person name="Sacco F."/>
        </authorList>
    </citation>
    <scope>NUCLEOTIDE SEQUENCE [LARGE SCALE GENOMIC DNA]</scope>
    <source>
        <strain evidence="1 2">RO10H11247</strain>
    </source>
</reference>
<proteinExistence type="predicted"/>
<dbReference type="VEuPathDB" id="FungiDB:VP01_1781g1"/>
<comment type="caution">
    <text evidence="1">The sequence shown here is derived from an EMBL/GenBank/DDBJ whole genome shotgun (WGS) entry which is preliminary data.</text>
</comment>
<name>A0A0L6VF58_9BASI</name>
<organism evidence="1 2">
    <name type="scientific">Puccinia sorghi</name>
    <dbReference type="NCBI Taxonomy" id="27349"/>
    <lineage>
        <taxon>Eukaryota</taxon>
        <taxon>Fungi</taxon>
        <taxon>Dikarya</taxon>
        <taxon>Basidiomycota</taxon>
        <taxon>Pucciniomycotina</taxon>
        <taxon>Pucciniomycetes</taxon>
        <taxon>Pucciniales</taxon>
        <taxon>Pucciniaceae</taxon>
        <taxon>Puccinia</taxon>
    </lineage>
</organism>
<dbReference type="Proteomes" id="UP000037035">
    <property type="component" value="Unassembled WGS sequence"/>
</dbReference>
<evidence type="ECO:0000313" key="1">
    <source>
        <dbReference type="EMBL" id="KNZ59212.1"/>
    </source>
</evidence>
<keyword evidence="2" id="KW-1185">Reference proteome</keyword>
<sequence>MALKPILYTTRPNLSTTNGVKRSLKKLRCNTDLIKLDKAEKQIASNNPIIPIDSRSPNLESNLFQTMAALINFLHRNYCVIGKELTYHPHQHIFLQQTFHDPDMVRQSQGEFANQGKRERKFRDLKTREQKPTELSLFFSLSHQLTVRKKIPENNIRKADLIQLKAPQLKQLTRNPTTLKVVSNEYSSPPKTINPIPSVNALRSYTCFPRFILSPRYICEIFSSVCHFPDDVSKYVIPNHNQLAQRIAYDHINYTDRQSTSFNIPQNPNCQ</sequence>
<accession>A0A0L6VF58</accession>